<comment type="caution">
    <text evidence="1">The sequence shown here is derived from an EMBL/GenBank/DDBJ whole genome shotgun (WGS) entry which is preliminary data.</text>
</comment>
<sequence length="178" mass="20470">MAVRRRRKLLLYAFLFFLVCWPLYSINSIITSSHSERQDAGKLLYQVSLFQMELLGSFLHDANQTQGTEGLDMLRQAIYTANFTHEHLVLAYGQDELIPLGGLTQLMQYVVRLQIGGQRPLKADESQTLDQVRKQYADLYDAYGKLMSADHKIVSSQNERLIKTDKAMTELIKKKLLQ</sequence>
<proteinExistence type="predicted"/>
<gene>
    <name evidence="1" type="ORF">GC093_22640</name>
</gene>
<dbReference type="Proteomes" id="UP000641588">
    <property type="component" value="Unassembled WGS sequence"/>
</dbReference>
<organism evidence="1 2">
    <name type="scientific">Paenibacillus foliorum</name>
    <dbReference type="NCBI Taxonomy" id="2654974"/>
    <lineage>
        <taxon>Bacteria</taxon>
        <taxon>Bacillati</taxon>
        <taxon>Bacillota</taxon>
        <taxon>Bacilli</taxon>
        <taxon>Bacillales</taxon>
        <taxon>Paenibacillaceae</taxon>
        <taxon>Paenibacillus</taxon>
    </lineage>
</organism>
<accession>A0A972GSM0</accession>
<dbReference type="EMBL" id="WHOD01000087">
    <property type="protein sequence ID" value="NOU95997.1"/>
    <property type="molecule type" value="Genomic_DNA"/>
</dbReference>
<protein>
    <submittedName>
        <fullName evidence="1">S-adenosylmethionine decarboxylase</fullName>
    </submittedName>
</protein>
<dbReference type="AlphaFoldDB" id="A0A972GSM0"/>
<keyword evidence="2" id="KW-1185">Reference proteome</keyword>
<evidence type="ECO:0000313" key="1">
    <source>
        <dbReference type="EMBL" id="NOU95997.1"/>
    </source>
</evidence>
<reference evidence="1" key="1">
    <citation type="submission" date="2019-10" db="EMBL/GenBank/DDBJ databases">
        <title>Description of Paenibacillus glebae sp. nov.</title>
        <authorList>
            <person name="Carlier A."/>
            <person name="Qi S."/>
        </authorList>
    </citation>
    <scope>NUCLEOTIDE SEQUENCE</scope>
    <source>
        <strain evidence="1">LMG 31456</strain>
    </source>
</reference>
<evidence type="ECO:0000313" key="2">
    <source>
        <dbReference type="Proteomes" id="UP000641588"/>
    </source>
</evidence>
<name>A0A972GSM0_9BACL</name>